<reference evidence="1" key="2">
    <citation type="submission" date="2025-09" db="UniProtKB">
        <authorList>
            <consortium name="EnsemblPlants"/>
        </authorList>
    </citation>
    <scope>IDENTIFICATION</scope>
</reference>
<name>A0ACD6ABQ2_AVESA</name>
<organism evidence="1 2">
    <name type="scientific">Avena sativa</name>
    <name type="common">Oat</name>
    <dbReference type="NCBI Taxonomy" id="4498"/>
    <lineage>
        <taxon>Eukaryota</taxon>
        <taxon>Viridiplantae</taxon>
        <taxon>Streptophyta</taxon>
        <taxon>Embryophyta</taxon>
        <taxon>Tracheophyta</taxon>
        <taxon>Spermatophyta</taxon>
        <taxon>Magnoliopsida</taxon>
        <taxon>Liliopsida</taxon>
        <taxon>Poales</taxon>
        <taxon>Poaceae</taxon>
        <taxon>BOP clade</taxon>
        <taxon>Pooideae</taxon>
        <taxon>Poodae</taxon>
        <taxon>Poeae</taxon>
        <taxon>Poeae Chloroplast Group 1 (Aveneae type)</taxon>
        <taxon>Aveninae</taxon>
        <taxon>Avena</taxon>
    </lineage>
</organism>
<keyword evidence="2" id="KW-1185">Reference proteome</keyword>
<dbReference type="Proteomes" id="UP001732700">
    <property type="component" value="Chromosome 7D"/>
</dbReference>
<dbReference type="EnsemblPlants" id="AVESA.00010b.r2.7DG1335720.1">
    <property type="protein sequence ID" value="AVESA.00010b.r2.7DG1335720.1.CDS"/>
    <property type="gene ID" value="AVESA.00010b.r2.7DG1335720"/>
</dbReference>
<evidence type="ECO:0000313" key="2">
    <source>
        <dbReference type="Proteomes" id="UP001732700"/>
    </source>
</evidence>
<accession>A0ACD6ABQ2</accession>
<proteinExistence type="predicted"/>
<sequence>MKRVVTLSGLVSSLLLVTVMVAGEDLHTDQMSAAQETVVLNSAAVTAYWHAMLPNTPMPLAILELLTPPDGNDGIGKHDNNNIRIVVERTAENYVEASISNARKLGLHSNKEKYTKKNVGNNLAKETEEKRTIHFKVPSAKTGEIGTENFRLGPATNDQRTAYFRWGPATNDQRTAYFRWGPATNDQRTAYFRWGPGSKESAFNGQGEGRQDGVRHHMHDDFTMLLNNTVFVEESLTPGSTVIPYIRPSAIPGGAPLLRRDVADSIPMSTENFTDIIGMYAPASDAMARDIWSTLDICEHLRPIKGEKKTCVTSVESMVEFAASVVAGGNTRDLRAFSSPDVPAEGVTSGRTYKVAAARSVTKAGDTVTCHNMKFPVAAYMCHAVNPTRVYTVALESMDDVAGTAGEEVGQRMEALAVCHLDTSEFGAMTMPEHIKPGDAPVCHFISRDSVLWARPAPAAAAY</sequence>
<reference evidence="1" key="1">
    <citation type="submission" date="2021-05" db="EMBL/GenBank/DDBJ databases">
        <authorList>
            <person name="Scholz U."/>
            <person name="Mascher M."/>
            <person name="Fiebig A."/>
        </authorList>
    </citation>
    <scope>NUCLEOTIDE SEQUENCE [LARGE SCALE GENOMIC DNA]</scope>
</reference>
<protein>
    <submittedName>
        <fullName evidence="1">Uncharacterized protein</fullName>
    </submittedName>
</protein>
<evidence type="ECO:0000313" key="1">
    <source>
        <dbReference type="EnsemblPlants" id="AVESA.00010b.r2.7DG1335720.1.CDS"/>
    </source>
</evidence>